<evidence type="ECO:0000313" key="2">
    <source>
        <dbReference type="Proteomes" id="UP000077755"/>
    </source>
</evidence>
<name>A0AAF0WCL8_DAUCS</name>
<dbReference type="PANTHER" id="PTHR34970:SF5">
    <property type="entry name" value="PROTEIN, PUTATIVE-RELATED"/>
    <property type="match status" value="1"/>
</dbReference>
<dbReference type="EMBL" id="CP093344">
    <property type="protein sequence ID" value="WOG86946.1"/>
    <property type="molecule type" value="Genomic_DNA"/>
</dbReference>
<gene>
    <name evidence="1" type="ORF">DCAR_0206165</name>
</gene>
<reference evidence="1" key="2">
    <citation type="submission" date="2022-03" db="EMBL/GenBank/DDBJ databases">
        <title>Draft title - Genomic analysis of global carrot germplasm unveils the trajectory of domestication and the origin of high carotenoid orange carrot.</title>
        <authorList>
            <person name="Iorizzo M."/>
            <person name="Ellison S."/>
            <person name="Senalik D."/>
            <person name="Macko-Podgorni A."/>
            <person name="Grzebelus D."/>
            <person name="Bostan H."/>
            <person name="Rolling W."/>
            <person name="Curaba J."/>
            <person name="Simon P."/>
        </authorList>
    </citation>
    <scope>NUCLEOTIDE SEQUENCE</scope>
    <source>
        <tissue evidence="1">Leaf</tissue>
    </source>
</reference>
<dbReference type="PANTHER" id="PTHR34970">
    <property type="entry name" value="ABC TRANSPORTER A FAMILY PROTEIN"/>
    <property type="match status" value="1"/>
</dbReference>
<reference evidence="1" key="1">
    <citation type="journal article" date="2016" name="Nat. Genet.">
        <title>A high-quality carrot genome assembly provides new insights into carotenoid accumulation and asterid genome evolution.</title>
        <authorList>
            <person name="Iorizzo M."/>
            <person name="Ellison S."/>
            <person name="Senalik D."/>
            <person name="Zeng P."/>
            <person name="Satapoomin P."/>
            <person name="Huang J."/>
            <person name="Bowman M."/>
            <person name="Iovene M."/>
            <person name="Sanseverino W."/>
            <person name="Cavagnaro P."/>
            <person name="Yildiz M."/>
            <person name="Macko-Podgorni A."/>
            <person name="Moranska E."/>
            <person name="Grzebelus E."/>
            <person name="Grzebelus D."/>
            <person name="Ashrafi H."/>
            <person name="Zheng Z."/>
            <person name="Cheng S."/>
            <person name="Spooner D."/>
            <person name="Van Deynze A."/>
            <person name="Simon P."/>
        </authorList>
    </citation>
    <scope>NUCLEOTIDE SEQUENCE</scope>
    <source>
        <tissue evidence="1">Leaf</tissue>
    </source>
</reference>
<protein>
    <submittedName>
        <fullName evidence="1">Uncharacterized protein</fullName>
    </submittedName>
</protein>
<organism evidence="1 2">
    <name type="scientific">Daucus carota subsp. sativus</name>
    <name type="common">Carrot</name>
    <dbReference type="NCBI Taxonomy" id="79200"/>
    <lineage>
        <taxon>Eukaryota</taxon>
        <taxon>Viridiplantae</taxon>
        <taxon>Streptophyta</taxon>
        <taxon>Embryophyta</taxon>
        <taxon>Tracheophyta</taxon>
        <taxon>Spermatophyta</taxon>
        <taxon>Magnoliopsida</taxon>
        <taxon>eudicotyledons</taxon>
        <taxon>Gunneridae</taxon>
        <taxon>Pentapetalae</taxon>
        <taxon>asterids</taxon>
        <taxon>campanulids</taxon>
        <taxon>Apiales</taxon>
        <taxon>Apiaceae</taxon>
        <taxon>Apioideae</taxon>
        <taxon>Scandiceae</taxon>
        <taxon>Daucinae</taxon>
        <taxon>Daucus</taxon>
        <taxon>Daucus sect. Daucus</taxon>
    </lineage>
</organism>
<sequence>MLRTRLLWFTLGFGCATAAMGNFVFRDLWFHRQNLSSTLNQKFEALDSRVSKLEHLNPQFSNSTQSRSKRNFGYRFYLERNLKLCFTA</sequence>
<proteinExistence type="predicted"/>
<accession>A0AAF0WCL8</accession>
<dbReference type="Proteomes" id="UP000077755">
    <property type="component" value="Chromosome 2"/>
</dbReference>
<keyword evidence="2" id="KW-1185">Reference proteome</keyword>
<dbReference type="AlphaFoldDB" id="A0AAF0WCL8"/>
<evidence type="ECO:0000313" key="1">
    <source>
        <dbReference type="EMBL" id="WOG86946.1"/>
    </source>
</evidence>